<comment type="caution">
    <text evidence="12">The sequence shown here is derived from an EMBL/GenBank/DDBJ whole genome shotgun (WGS) entry which is preliminary data.</text>
</comment>
<evidence type="ECO:0000256" key="7">
    <source>
        <dbReference type="PIRSR" id="PIRSR618044-1"/>
    </source>
</evidence>
<evidence type="ECO:0000256" key="3">
    <source>
        <dbReference type="ARBA" id="ARBA00022801"/>
    </source>
</evidence>
<dbReference type="GO" id="GO:0071555">
    <property type="term" value="P:cell wall organization"/>
    <property type="evidence" value="ECO:0007669"/>
    <property type="project" value="UniProtKB-KW"/>
</dbReference>
<evidence type="ECO:0000256" key="5">
    <source>
        <dbReference type="ARBA" id="ARBA00022984"/>
    </source>
</evidence>
<evidence type="ECO:0000256" key="10">
    <source>
        <dbReference type="SAM" id="Phobius"/>
    </source>
</evidence>
<evidence type="ECO:0000313" key="13">
    <source>
        <dbReference type="Proteomes" id="UP000034192"/>
    </source>
</evidence>
<dbReference type="EMBL" id="LCHL01000025">
    <property type="protein sequence ID" value="KKT32392.1"/>
    <property type="molecule type" value="Genomic_DNA"/>
</dbReference>
<feature type="domain" description="Peptidase S11 D-alanyl-D-alanine carboxypeptidase A N-terminal" evidence="11">
    <location>
        <begin position="59"/>
        <end position="279"/>
    </location>
</feature>
<feature type="transmembrane region" description="Helical" evidence="10">
    <location>
        <begin position="9"/>
        <end position="28"/>
    </location>
</feature>
<feature type="active site" description="Acyl-ester intermediate" evidence="7">
    <location>
        <position position="89"/>
    </location>
</feature>
<evidence type="ECO:0000259" key="11">
    <source>
        <dbReference type="Pfam" id="PF00768"/>
    </source>
</evidence>
<dbReference type="InterPro" id="IPR001967">
    <property type="entry name" value="Peptidase_S11_N"/>
</dbReference>
<keyword evidence="10" id="KW-0812">Transmembrane</keyword>
<gene>
    <name evidence="12" type="ORF">UW21_C0025G0003</name>
</gene>
<evidence type="ECO:0000256" key="6">
    <source>
        <dbReference type="ARBA" id="ARBA00023316"/>
    </source>
</evidence>
<keyword evidence="6" id="KW-0961">Cell wall biogenesis/degradation</keyword>
<reference evidence="12 13" key="1">
    <citation type="journal article" date="2015" name="Nature">
        <title>rRNA introns, odd ribosomes, and small enigmatic genomes across a large radiation of phyla.</title>
        <authorList>
            <person name="Brown C.T."/>
            <person name="Hug L.A."/>
            <person name="Thomas B.C."/>
            <person name="Sharon I."/>
            <person name="Castelle C.J."/>
            <person name="Singh A."/>
            <person name="Wilkins M.J."/>
            <person name="Williams K.H."/>
            <person name="Banfield J.F."/>
        </authorList>
    </citation>
    <scope>NUCLEOTIDE SEQUENCE [LARGE SCALE GENOMIC DNA]</scope>
</reference>
<evidence type="ECO:0000313" key="12">
    <source>
        <dbReference type="EMBL" id="KKT32392.1"/>
    </source>
</evidence>
<dbReference type="GO" id="GO:0009002">
    <property type="term" value="F:serine-type D-Ala-D-Ala carboxypeptidase activity"/>
    <property type="evidence" value="ECO:0007669"/>
    <property type="project" value="InterPro"/>
</dbReference>
<keyword evidence="10" id="KW-0472">Membrane</keyword>
<evidence type="ECO:0000256" key="8">
    <source>
        <dbReference type="PIRSR" id="PIRSR618044-2"/>
    </source>
</evidence>
<accession>A0A0G1IKN6</accession>
<organism evidence="12 13">
    <name type="scientific">Candidatus Woesebacteria bacterium GW2011_GWB1_44_11b</name>
    <dbReference type="NCBI Taxonomy" id="1618580"/>
    <lineage>
        <taxon>Bacteria</taxon>
        <taxon>Candidatus Woeseibacteriota</taxon>
    </lineage>
</organism>
<evidence type="ECO:0000256" key="9">
    <source>
        <dbReference type="RuleBase" id="RU004016"/>
    </source>
</evidence>
<keyword evidence="5" id="KW-0573">Peptidoglycan synthesis</keyword>
<evidence type="ECO:0000256" key="1">
    <source>
        <dbReference type="ARBA" id="ARBA00007164"/>
    </source>
</evidence>
<protein>
    <recommendedName>
        <fullName evidence="11">Peptidase S11 D-alanyl-D-alanine carboxypeptidase A N-terminal domain-containing protein</fullName>
    </recommendedName>
</protein>
<dbReference type="GO" id="GO:0008360">
    <property type="term" value="P:regulation of cell shape"/>
    <property type="evidence" value="ECO:0007669"/>
    <property type="project" value="UniProtKB-KW"/>
</dbReference>
<dbReference type="Gene3D" id="3.40.710.10">
    <property type="entry name" value="DD-peptidase/beta-lactamase superfamily"/>
    <property type="match status" value="1"/>
</dbReference>
<keyword evidence="3" id="KW-0378">Hydrolase</keyword>
<feature type="active site" description="Proton acceptor" evidence="7">
    <location>
        <position position="92"/>
    </location>
</feature>
<evidence type="ECO:0000256" key="4">
    <source>
        <dbReference type="ARBA" id="ARBA00022960"/>
    </source>
</evidence>
<dbReference type="GO" id="GO:0009252">
    <property type="term" value="P:peptidoglycan biosynthetic process"/>
    <property type="evidence" value="ECO:0007669"/>
    <property type="project" value="UniProtKB-KW"/>
</dbReference>
<dbReference type="GO" id="GO:0006508">
    <property type="term" value="P:proteolysis"/>
    <property type="evidence" value="ECO:0007669"/>
    <property type="project" value="InterPro"/>
</dbReference>
<feature type="active site" evidence="7">
    <location>
        <position position="142"/>
    </location>
</feature>
<dbReference type="SUPFAM" id="SSF56601">
    <property type="entry name" value="beta-lactamase/transpeptidase-like"/>
    <property type="match status" value="1"/>
</dbReference>
<comment type="similarity">
    <text evidence="1 9">Belongs to the peptidase S11 family.</text>
</comment>
<dbReference type="PRINTS" id="PR00725">
    <property type="entry name" value="DADACBPTASE1"/>
</dbReference>
<keyword evidence="4" id="KW-0133">Cell shape</keyword>
<dbReference type="AlphaFoldDB" id="A0A0G1IKN6"/>
<dbReference type="InterPro" id="IPR018044">
    <property type="entry name" value="Peptidase_S11"/>
</dbReference>
<keyword evidence="2" id="KW-0732">Signal</keyword>
<evidence type="ECO:0000256" key="2">
    <source>
        <dbReference type="ARBA" id="ARBA00022729"/>
    </source>
</evidence>
<feature type="binding site" evidence="8">
    <location>
        <position position="249"/>
    </location>
    <ligand>
        <name>substrate</name>
    </ligand>
</feature>
<dbReference type="PANTHER" id="PTHR21581">
    <property type="entry name" value="D-ALANYL-D-ALANINE CARBOXYPEPTIDASE"/>
    <property type="match status" value="1"/>
</dbReference>
<dbReference type="PANTHER" id="PTHR21581:SF6">
    <property type="entry name" value="TRAFFICKING PROTEIN PARTICLE COMPLEX SUBUNIT 12"/>
    <property type="match status" value="1"/>
</dbReference>
<proteinExistence type="inferred from homology"/>
<sequence>MISYFENKLLYLSMASFVFVASFSLGLFKPEVIVVAFQREMPRVSPLPVLSPGTELFPIISAQGAIAVDLTSGVVLYEKNSDLPLLPASTTKIMTALVAMEYFPKNEILKIDNLSVEGQKMRLVKGEQISLDSLLYGLLIYSANDAAEALAQNHEGGRAAFIEAMNAKAKALHLDNTHFANPTGLDEPGHVSTARDMVRLSAIAMSKPDFAEIVSIKEKTVKSTDEKISHHLVSTNLLLGKLDGMKGVKTGWTEAARENLVGYVERDNHKILSAVLGSQDRFGETRELIDWVFENYKWENLTYSP</sequence>
<dbReference type="Proteomes" id="UP000034192">
    <property type="component" value="Unassembled WGS sequence"/>
</dbReference>
<dbReference type="InterPro" id="IPR012338">
    <property type="entry name" value="Beta-lactam/transpept-like"/>
</dbReference>
<keyword evidence="10" id="KW-1133">Transmembrane helix</keyword>
<name>A0A0G1IKN6_9BACT</name>
<dbReference type="PATRIC" id="fig|1618580.3.peg.281"/>
<dbReference type="Pfam" id="PF00768">
    <property type="entry name" value="Peptidase_S11"/>
    <property type="match status" value="1"/>
</dbReference>